<dbReference type="AlphaFoldDB" id="A0A812KEA7"/>
<accession>A0A812KEA7</accession>
<protein>
    <submittedName>
        <fullName evidence="1">Uncharacterized protein</fullName>
    </submittedName>
</protein>
<sequence length="158" mass="17484">MTLLQVEFLGCQWVEYGPASLLDKAISAFTKDLVRGRKVGVVALNGSAVDCWIALDKQLRYLVIQRLGKKEAKRRAVSLESVDQVCIGDEAQEESGLPLNDLCVCFLLQEGQAIAFNLGNLQERDTFALVMSMFIDHRRTEAEEKKTQGTVLPSLPVG</sequence>
<dbReference type="Proteomes" id="UP000604046">
    <property type="component" value="Unassembled WGS sequence"/>
</dbReference>
<evidence type="ECO:0000313" key="2">
    <source>
        <dbReference type="Proteomes" id="UP000604046"/>
    </source>
</evidence>
<reference evidence="1" key="1">
    <citation type="submission" date="2021-02" db="EMBL/GenBank/DDBJ databases">
        <authorList>
            <person name="Dougan E. K."/>
            <person name="Rhodes N."/>
            <person name="Thang M."/>
            <person name="Chan C."/>
        </authorList>
    </citation>
    <scope>NUCLEOTIDE SEQUENCE</scope>
</reference>
<proteinExistence type="predicted"/>
<dbReference type="InterPro" id="IPR011993">
    <property type="entry name" value="PH-like_dom_sf"/>
</dbReference>
<comment type="caution">
    <text evidence="1">The sequence shown here is derived from an EMBL/GenBank/DDBJ whole genome shotgun (WGS) entry which is preliminary data.</text>
</comment>
<organism evidence="1 2">
    <name type="scientific">Symbiodinium natans</name>
    <dbReference type="NCBI Taxonomy" id="878477"/>
    <lineage>
        <taxon>Eukaryota</taxon>
        <taxon>Sar</taxon>
        <taxon>Alveolata</taxon>
        <taxon>Dinophyceae</taxon>
        <taxon>Suessiales</taxon>
        <taxon>Symbiodiniaceae</taxon>
        <taxon>Symbiodinium</taxon>
    </lineage>
</organism>
<gene>
    <name evidence="1" type="ORF">SNAT2548_LOCUS8982</name>
</gene>
<dbReference type="Gene3D" id="2.30.29.30">
    <property type="entry name" value="Pleckstrin-homology domain (PH domain)/Phosphotyrosine-binding domain (PTB)"/>
    <property type="match status" value="1"/>
</dbReference>
<dbReference type="OrthoDB" id="442021at2759"/>
<evidence type="ECO:0000313" key="1">
    <source>
        <dbReference type="EMBL" id="CAE7227616.1"/>
    </source>
</evidence>
<keyword evidence="2" id="KW-1185">Reference proteome</keyword>
<dbReference type="EMBL" id="CAJNDS010000680">
    <property type="protein sequence ID" value="CAE7227616.1"/>
    <property type="molecule type" value="Genomic_DNA"/>
</dbReference>
<name>A0A812KEA7_9DINO</name>